<evidence type="ECO:0000256" key="1">
    <source>
        <dbReference type="ARBA" id="ARBA00022475"/>
    </source>
</evidence>
<keyword evidence="1 5" id="KW-1003">Cell membrane</keyword>
<evidence type="ECO:0000256" key="5">
    <source>
        <dbReference type="HAMAP-Rule" id="MF_00189"/>
    </source>
</evidence>
<dbReference type="RefSeq" id="WP_054206255.1">
    <property type="nucleotide sequence ID" value="NZ_LHPH01000023.1"/>
</dbReference>
<dbReference type="Proteomes" id="UP000037848">
    <property type="component" value="Unassembled WGS sequence"/>
</dbReference>
<dbReference type="AlphaFoldDB" id="A0A0N1EEH7"/>
<organism evidence="6 7">
    <name type="scientific">Pseudoalteromonas porphyrae</name>
    <dbReference type="NCBI Taxonomy" id="187330"/>
    <lineage>
        <taxon>Bacteria</taxon>
        <taxon>Pseudomonadati</taxon>
        <taxon>Pseudomonadota</taxon>
        <taxon>Gammaproteobacteria</taxon>
        <taxon>Alteromonadales</taxon>
        <taxon>Pseudoalteromonadaceae</taxon>
        <taxon>Pseudoalteromonas</taxon>
    </lineage>
</organism>
<dbReference type="PANTHER" id="PTHR36917">
    <property type="entry name" value="INTRACELLULAR SEPTATION PROTEIN A-RELATED"/>
    <property type="match status" value="1"/>
</dbReference>
<proteinExistence type="inferred from homology"/>
<keyword evidence="2 5" id="KW-0812">Transmembrane</keyword>
<accession>A0A0N1EEH7</accession>
<name>A0A0N1EEH7_9GAMM</name>
<feature type="transmembrane region" description="Helical" evidence="5">
    <location>
        <begin position="80"/>
        <end position="96"/>
    </location>
</feature>
<keyword evidence="5" id="KW-0997">Cell inner membrane</keyword>
<evidence type="ECO:0000256" key="4">
    <source>
        <dbReference type="ARBA" id="ARBA00023136"/>
    </source>
</evidence>
<keyword evidence="7" id="KW-1185">Reference proteome</keyword>
<feature type="transmembrane region" description="Helical" evidence="5">
    <location>
        <begin position="131"/>
        <end position="149"/>
    </location>
</feature>
<feature type="transmembrane region" description="Helical" evidence="5">
    <location>
        <begin position="161"/>
        <end position="183"/>
    </location>
</feature>
<comment type="subcellular location">
    <subcellularLocation>
        <location evidence="5">Cell inner membrane</location>
        <topology evidence="5">Multi-pass membrane protein</topology>
    </subcellularLocation>
</comment>
<dbReference type="GO" id="GO:0005886">
    <property type="term" value="C:plasma membrane"/>
    <property type="evidence" value="ECO:0007669"/>
    <property type="project" value="UniProtKB-SubCell"/>
</dbReference>
<dbReference type="EMBL" id="LHPH01000023">
    <property type="protein sequence ID" value="KPH59675.1"/>
    <property type="molecule type" value="Genomic_DNA"/>
</dbReference>
<evidence type="ECO:0000256" key="2">
    <source>
        <dbReference type="ARBA" id="ARBA00022692"/>
    </source>
</evidence>
<protein>
    <recommendedName>
        <fullName evidence="5">Inner membrane-spanning protein YciB</fullName>
    </recommendedName>
</protein>
<comment type="caution">
    <text evidence="6">The sequence shown here is derived from an EMBL/GenBank/DDBJ whole genome shotgun (WGS) entry which is preliminary data.</text>
</comment>
<sequence>MHAIIEFIPLILFFVVFKLTDIYWATALLMAATLIQVTYSYFKTGNVPVRQWLFFAIAIILGTLTLVFHDEQFVKFKATIIYAVISLSLLISRYFFGKNLVKKALSSVLQTAFESEQEVAVPESLWDKLNMLWMAITAGISALNIYIAYNFSLDFWVNFKVFGLMGITFISIFTTMIILYKYLPDEDDEVDSKHL</sequence>
<keyword evidence="3 5" id="KW-1133">Transmembrane helix</keyword>
<dbReference type="PANTHER" id="PTHR36917:SF1">
    <property type="entry name" value="INNER MEMBRANE-SPANNING PROTEIN YCIB"/>
    <property type="match status" value="1"/>
</dbReference>
<dbReference type="OrthoDB" id="9788219at2"/>
<comment type="function">
    <text evidence="5">Plays a role in cell envelope biogenesis, maintenance of cell envelope integrity and membrane homeostasis.</text>
</comment>
<comment type="similarity">
    <text evidence="5">Belongs to the YciB family.</text>
</comment>
<feature type="transmembrane region" description="Helical" evidence="5">
    <location>
        <begin position="7"/>
        <end position="32"/>
    </location>
</feature>
<dbReference type="HAMAP" id="MF_00189">
    <property type="entry name" value="YciB"/>
    <property type="match status" value="1"/>
</dbReference>
<gene>
    <name evidence="5" type="primary">yciB</name>
    <name evidence="6" type="ORF">ADS77_16965</name>
</gene>
<keyword evidence="4 5" id="KW-0472">Membrane</keyword>
<evidence type="ECO:0000313" key="7">
    <source>
        <dbReference type="Proteomes" id="UP000037848"/>
    </source>
</evidence>
<evidence type="ECO:0000256" key="3">
    <source>
        <dbReference type="ARBA" id="ARBA00022989"/>
    </source>
</evidence>
<dbReference type="STRING" id="187330.AMS58_17130"/>
<feature type="transmembrane region" description="Helical" evidence="5">
    <location>
        <begin position="52"/>
        <end position="68"/>
    </location>
</feature>
<evidence type="ECO:0000313" key="6">
    <source>
        <dbReference type="EMBL" id="KPH59675.1"/>
    </source>
</evidence>
<dbReference type="Pfam" id="PF04279">
    <property type="entry name" value="IspA"/>
    <property type="match status" value="1"/>
</dbReference>
<reference evidence="6 7" key="1">
    <citation type="submission" date="2015-08" db="EMBL/GenBank/DDBJ databases">
        <title>Draft Genome Sequence of Pseudoalteromonas porphyrae UCD-SED14.</title>
        <authorList>
            <person name="Coil D.A."/>
            <person name="Jospin G."/>
            <person name="Lee R.D."/>
            <person name="Eisen J.A."/>
        </authorList>
    </citation>
    <scope>NUCLEOTIDE SEQUENCE [LARGE SCALE GENOMIC DNA]</scope>
    <source>
        <strain evidence="6 7">UCD-SED14</strain>
    </source>
</reference>
<dbReference type="PATRIC" id="fig|187330.3.peg.2039"/>
<dbReference type="InterPro" id="IPR006008">
    <property type="entry name" value="YciB"/>
</dbReference>